<evidence type="ECO:0000313" key="7">
    <source>
        <dbReference type="Proteomes" id="UP000266673"/>
    </source>
</evidence>
<evidence type="ECO:0000256" key="5">
    <source>
        <dbReference type="SAM" id="Phobius"/>
    </source>
</evidence>
<dbReference type="EMBL" id="QKWP01000140">
    <property type="protein sequence ID" value="RIB26300.1"/>
    <property type="molecule type" value="Genomic_DNA"/>
</dbReference>
<sequence>MKVFEGWNHLNYLTEELDAPERSLKLSAIFSVIIAFILYLLTNIAFITVVDPKEAINSDVIAISFGRTIFGEPGRIIILILILISAFGCVGSMVFMGSRAIAYAAKNNFVPVISDKLYFWDATPKNALLLQFVYCAILILLAPVGTSFFPFFSDMSQYLAMVFYGVSAICLLVIQRRLAEAEFHYFKVHKYSIVLYLLCTFCIIVAPFFPIPHSNYKSYMPFVISWVAIFVGASIWYLRDYKRVFRF</sequence>
<keyword evidence="4 5" id="KW-0472">Membrane</keyword>
<proteinExistence type="predicted"/>
<gene>
    <name evidence="6" type="ORF">C2G38_285716</name>
</gene>
<feature type="transmembrane region" description="Helical" evidence="5">
    <location>
        <begin position="76"/>
        <end position="96"/>
    </location>
</feature>
<keyword evidence="3 5" id="KW-1133">Transmembrane helix</keyword>
<dbReference type="OrthoDB" id="2430479at2759"/>
<feature type="transmembrane region" description="Helical" evidence="5">
    <location>
        <begin position="219"/>
        <end position="238"/>
    </location>
</feature>
<dbReference type="AlphaFoldDB" id="A0A397VUP7"/>
<keyword evidence="2 5" id="KW-0812">Transmembrane</keyword>
<dbReference type="PANTHER" id="PTHR11785:SF353">
    <property type="entry name" value="METHIONINE TRANSPORTER (EUROFUNG)"/>
    <property type="match status" value="1"/>
</dbReference>
<dbReference type="STRING" id="44941.A0A397VUP7"/>
<evidence type="ECO:0000256" key="1">
    <source>
        <dbReference type="ARBA" id="ARBA00004141"/>
    </source>
</evidence>
<dbReference type="GO" id="GO:0015179">
    <property type="term" value="F:L-amino acid transmembrane transporter activity"/>
    <property type="evidence" value="ECO:0007669"/>
    <property type="project" value="TreeGrafter"/>
</dbReference>
<comment type="subcellular location">
    <subcellularLocation>
        <location evidence="1">Membrane</location>
        <topology evidence="1">Multi-pass membrane protein</topology>
    </subcellularLocation>
</comment>
<feature type="transmembrane region" description="Helical" evidence="5">
    <location>
        <begin position="128"/>
        <end position="149"/>
    </location>
</feature>
<dbReference type="Proteomes" id="UP000266673">
    <property type="component" value="Unassembled WGS sequence"/>
</dbReference>
<evidence type="ECO:0000256" key="2">
    <source>
        <dbReference type="ARBA" id="ARBA00022692"/>
    </source>
</evidence>
<evidence type="ECO:0000256" key="3">
    <source>
        <dbReference type="ARBA" id="ARBA00022989"/>
    </source>
</evidence>
<dbReference type="InterPro" id="IPR050598">
    <property type="entry name" value="AminoAcid_Transporter"/>
</dbReference>
<dbReference type="GO" id="GO:0016020">
    <property type="term" value="C:membrane"/>
    <property type="evidence" value="ECO:0007669"/>
    <property type="project" value="UniProtKB-SubCell"/>
</dbReference>
<organism evidence="6 7">
    <name type="scientific">Gigaspora rosea</name>
    <dbReference type="NCBI Taxonomy" id="44941"/>
    <lineage>
        <taxon>Eukaryota</taxon>
        <taxon>Fungi</taxon>
        <taxon>Fungi incertae sedis</taxon>
        <taxon>Mucoromycota</taxon>
        <taxon>Glomeromycotina</taxon>
        <taxon>Glomeromycetes</taxon>
        <taxon>Diversisporales</taxon>
        <taxon>Gigasporaceae</taxon>
        <taxon>Gigaspora</taxon>
    </lineage>
</organism>
<evidence type="ECO:0000313" key="6">
    <source>
        <dbReference type="EMBL" id="RIB26300.1"/>
    </source>
</evidence>
<feature type="transmembrane region" description="Helical" evidence="5">
    <location>
        <begin position="155"/>
        <end position="174"/>
    </location>
</feature>
<reference evidence="6 7" key="1">
    <citation type="submission" date="2018-06" db="EMBL/GenBank/DDBJ databases">
        <title>Comparative genomics reveals the genomic features of Rhizophagus irregularis, R. cerebriforme, R. diaphanum and Gigaspora rosea, and their symbiotic lifestyle signature.</title>
        <authorList>
            <person name="Morin E."/>
            <person name="San Clemente H."/>
            <person name="Chen E.C.H."/>
            <person name="De La Providencia I."/>
            <person name="Hainaut M."/>
            <person name="Kuo A."/>
            <person name="Kohler A."/>
            <person name="Murat C."/>
            <person name="Tang N."/>
            <person name="Roy S."/>
            <person name="Loubradou J."/>
            <person name="Henrissat B."/>
            <person name="Grigoriev I.V."/>
            <person name="Corradi N."/>
            <person name="Roux C."/>
            <person name="Martin F.M."/>
        </authorList>
    </citation>
    <scope>NUCLEOTIDE SEQUENCE [LARGE SCALE GENOMIC DNA]</scope>
    <source>
        <strain evidence="6 7">DAOM 194757</strain>
    </source>
</reference>
<accession>A0A397VUP7</accession>
<dbReference type="Pfam" id="PF13520">
    <property type="entry name" value="AA_permease_2"/>
    <property type="match status" value="1"/>
</dbReference>
<evidence type="ECO:0000256" key="4">
    <source>
        <dbReference type="ARBA" id="ARBA00023136"/>
    </source>
</evidence>
<feature type="transmembrane region" description="Helical" evidence="5">
    <location>
        <begin position="28"/>
        <end position="50"/>
    </location>
</feature>
<dbReference type="Gene3D" id="1.20.1740.10">
    <property type="entry name" value="Amino acid/polyamine transporter I"/>
    <property type="match status" value="1"/>
</dbReference>
<protein>
    <submittedName>
        <fullName evidence="6">Amino acid/polyamine transporter I</fullName>
    </submittedName>
</protein>
<dbReference type="PANTHER" id="PTHR11785">
    <property type="entry name" value="AMINO ACID TRANSPORTER"/>
    <property type="match status" value="1"/>
</dbReference>
<dbReference type="InterPro" id="IPR002293">
    <property type="entry name" value="AA/rel_permease1"/>
</dbReference>
<keyword evidence="7" id="KW-1185">Reference proteome</keyword>
<comment type="caution">
    <text evidence="6">The sequence shown here is derived from an EMBL/GenBank/DDBJ whole genome shotgun (WGS) entry which is preliminary data.</text>
</comment>
<name>A0A397VUP7_9GLOM</name>
<feature type="transmembrane region" description="Helical" evidence="5">
    <location>
        <begin position="194"/>
        <end position="213"/>
    </location>
</feature>